<evidence type="ECO:0000256" key="2">
    <source>
        <dbReference type="SAM" id="Phobius"/>
    </source>
</evidence>
<dbReference type="InterPro" id="IPR035897">
    <property type="entry name" value="Toll_tir_struct_dom_sf"/>
</dbReference>
<evidence type="ECO:0000259" key="3">
    <source>
        <dbReference type="PROSITE" id="PS50104"/>
    </source>
</evidence>
<dbReference type="Gene3D" id="3.40.50.10140">
    <property type="entry name" value="Toll/interleukin-1 receptor homology (TIR) domain"/>
    <property type="match status" value="1"/>
</dbReference>
<dbReference type="SUPFAM" id="SSF52200">
    <property type="entry name" value="Toll/Interleukin receptor TIR domain"/>
    <property type="match status" value="1"/>
</dbReference>
<evidence type="ECO:0000313" key="4">
    <source>
        <dbReference type="EMBL" id="EXI85308.1"/>
    </source>
</evidence>
<dbReference type="AlphaFoldDB" id="A0A011NRD4"/>
<name>A0A011NRD4_ACCRE</name>
<dbReference type="PROSITE" id="PS50104">
    <property type="entry name" value="TIR"/>
    <property type="match status" value="1"/>
</dbReference>
<keyword evidence="2" id="KW-0812">Transmembrane</keyword>
<dbReference type="Pfam" id="PF13676">
    <property type="entry name" value="TIR_2"/>
    <property type="match status" value="1"/>
</dbReference>
<feature type="compositionally biased region" description="Low complexity" evidence="1">
    <location>
        <begin position="221"/>
        <end position="235"/>
    </location>
</feature>
<dbReference type="EMBL" id="JEMY01000057">
    <property type="protein sequence ID" value="EXI85308.1"/>
    <property type="molecule type" value="Genomic_DNA"/>
</dbReference>
<gene>
    <name evidence="4" type="ORF">AW11_03631</name>
</gene>
<comment type="caution">
    <text evidence="4">The sequence shown here is derived from an EMBL/GenBank/DDBJ whole genome shotgun (WGS) entry which is preliminary data.</text>
</comment>
<dbReference type="PATRIC" id="fig|1454004.3.peg.3733"/>
<proteinExistence type="predicted"/>
<reference evidence="4" key="1">
    <citation type="submission" date="2014-02" db="EMBL/GenBank/DDBJ databases">
        <title>Expanding our view of genomic diversity in Candidatus Accumulibacter clades.</title>
        <authorList>
            <person name="Skennerton C.T."/>
            <person name="Barr J.J."/>
            <person name="Slater F.R."/>
            <person name="Bond P.L."/>
            <person name="Tyson G.W."/>
        </authorList>
    </citation>
    <scope>NUCLEOTIDE SEQUENCE [LARGE SCALE GENOMIC DNA]</scope>
</reference>
<feature type="transmembrane region" description="Helical" evidence="2">
    <location>
        <begin position="167"/>
        <end position="186"/>
    </location>
</feature>
<organism evidence="4 5">
    <name type="scientific">Accumulibacter regalis</name>
    <dbReference type="NCBI Taxonomy" id="522306"/>
    <lineage>
        <taxon>Bacteria</taxon>
        <taxon>Pseudomonadati</taxon>
        <taxon>Pseudomonadota</taxon>
        <taxon>Betaproteobacteria</taxon>
        <taxon>Candidatus Accumulibacter</taxon>
    </lineage>
</organism>
<dbReference type="GO" id="GO:0007165">
    <property type="term" value="P:signal transduction"/>
    <property type="evidence" value="ECO:0007669"/>
    <property type="project" value="InterPro"/>
</dbReference>
<dbReference type="STRING" id="1454004.AW11_03631"/>
<keyword evidence="2" id="KW-0472">Membrane</keyword>
<sequence length="294" mass="31539">MKNDVFLSYAEEDRVLAAQIAAALTARGWSVWWDRQIPPGRTWRQTIEDAITGMGCMVVLWSTHSIQSPWVQEEAEEGLALARLVPVLIESVRPPMGFRSIQACDLRQRDGEMTSAAGFQQLLVAIEALVGVASSPVRETIRQDRESTATETRQVPAELERGGRRMAFILVACAVALAAAIVHYALPGPSSNTREAVVVPAPLPRSSSPVDVPASAELAAPGTLPSATAPSAAPSEPRKVVAAATARPATAAPRQTQSIKEPRSPTLSIRCAAIRDRRDLGDPVSPSELKECRL</sequence>
<dbReference type="InterPro" id="IPR000157">
    <property type="entry name" value="TIR_dom"/>
</dbReference>
<accession>A0A011NRD4</accession>
<feature type="domain" description="TIR" evidence="3">
    <location>
        <begin position="1"/>
        <end position="126"/>
    </location>
</feature>
<evidence type="ECO:0000313" key="5">
    <source>
        <dbReference type="Proteomes" id="UP000022141"/>
    </source>
</evidence>
<dbReference type="Proteomes" id="UP000022141">
    <property type="component" value="Unassembled WGS sequence"/>
</dbReference>
<dbReference type="eggNOG" id="COG4916">
    <property type="taxonomic scope" value="Bacteria"/>
</dbReference>
<keyword evidence="5" id="KW-1185">Reference proteome</keyword>
<evidence type="ECO:0000256" key="1">
    <source>
        <dbReference type="SAM" id="MobiDB-lite"/>
    </source>
</evidence>
<protein>
    <recommendedName>
        <fullName evidence="3">TIR domain-containing protein</fullName>
    </recommendedName>
</protein>
<feature type="compositionally biased region" description="Low complexity" evidence="1">
    <location>
        <begin position="242"/>
        <end position="254"/>
    </location>
</feature>
<feature type="region of interest" description="Disordered" evidence="1">
    <location>
        <begin position="221"/>
        <end position="294"/>
    </location>
</feature>
<keyword evidence="2" id="KW-1133">Transmembrane helix</keyword>